<reference evidence="6" key="1">
    <citation type="journal article" date="2019" name="Int. J. Syst. Evol. Microbiol.">
        <title>The Global Catalogue of Microorganisms (GCM) 10K type strain sequencing project: providing services to taxonomists for standard genome sequencing and annotation.</title>
        <authorList>
            <consortium name="The Broad Institute Genomics Platform"/>
            <consortium name="The Broad Institute Genome Sequencing Center for Infectious Disease"/>
            <person name="Wu L."/>
            <person name="Ma J."/>
        </authorList>
    </citation>
    <scope>NUCLEOTIDE SEQUENCE [LARGE SCALE GENOMIC DNA]</scope>
    <source>
        <strain evidence="6">NBRC 108728</strain>
    </source>
</reference>
<dbReference type="SUPFAM" id="SSF48498">
    <property type="entry name" value="Tetracyclin repressor-like, C-terminal domain"/>
    <property type="match status" value="1"/>
</dbReference>
<keyword evidence="3" id="KW-1133">Transmembrane helix</keyword>
<dbReference type="Gene3D" id="1.10.357.10">
    <property type="entry name" value="Tetracycline Repressor, domain 2"/>
    <property type="match status" value="1"/>
</dbReference>
<dbReference type="InterPro" id="IPR050109">
    <property type="entry name" value="HTH-type_TetR-like_transc_reg"/>
</dbReference>
<keyword evidence="6" id="KW-1185">Reference proteome</keyword>
<dbReference type="PANTHER" id="PTHR30328:SF54">
    <property type="entry name" value="HTH-TYPE TRANSCRIPTIONAL REPRESSOR SCO4008"/>
    <property type="match status" value="1"/>
</dbReference>
<name>A0ABM8GJR0_9MICO</name>
<dbReference type="SUPFAM" id="SSF46689">
    <property type="entry name" value="Homeodomain-like"/>
    <property type="match status" value="1"/>
</dbReference>
<dbReference type="PANTHER" id="PTHR30328">
    <property type="entry name" value="TRANSCRIPTIONAL REPRESSOR"/>
    <property type="match status" value="1"/>
</dbReference>
<feature type="domain" description="HTH tetR-type" evidence="4">
    <location>
        <begin position="7"/>
        <end position="67"/>
    </location>
</feature>
<sequence length="188" mass="20511">MRTRDPKAKKRQLVEAATAEFAAYGIAGARMDRIAAAAQCSAGLVYSYFGGKDELFDAVFDRIVARTMNDIPITVDDLPEYAGRLFDGYLQHPEVQRIASWHRLERSTSTGLIAAITASMEQKVEAIQRAQDHGRLTTRFAAIDLLTLLLALTGVWASAEPELKVMTASHDDAHRRAVVVAAVAALLA</sequence>
<keyword evidence="1 2" id="KW-0238">DNA-binding</keyword>
<evidence type="ECO:0000256" key="3">
    <source>
        <dbReference type="SAM" id="Phobius"/>
    </source>
</evidence>
<dbReference type="Proteomes" id="UP001321486">
    <property type="component" value="Chromosome"/>
</dbReference>
<feature type="transmembrane region" description="Helical" evidence="3">
    <location>
        <begin position="140"/>
        <end position="159"/>
    </location>
</feature>
<accession>A0ABM8GJR0</accession>
<dbReference type="Pfam" id="PF00440">
    <property type="entry name" value="TetR_N"/>
    <property type="match status" value="1"/>
</dbReference>
<dbReference type="InterPro" id="IPR036271">
    <property type="entry name" value="Tet_transcr_reg_TetR-rel_C_sf"/>
</dbReference>
<evidence type="ECO:0000313" key="6">
    <source>
        <dbReference type="Proteomes" id="UP001321486"/>
    </source>
</evidence>
<dbReference type="InterPro" id="IPR041467">
    <property type="entry name" value="Sco4008_C"/>
</dbReference>
<dbReference type="PROSITE" id="PS50977">
    <property type="entry name" value="HTH_TETR_2"/>
    <property type="match status" value="1"/>
</dbReference>
<keyword evidence="3" id="KW-0812">Transmembrane</keyword>
<proteinExistence type="predicted"/>
<evidence type="ECO:0000256" key="2">
    <source>
        <dbReference type="PROSITE-ProRule" id="PRU00335"/>
    </source>
</evidence>
<evidence type="ECO:0000313" key="5">
    <source>
        <dbReference type="EMBL" id="BDZ48402.1"/>
    </source>
</evidence>
<dbReference type="InterPro" id="IPR001647">
    <property type="entry name" value="HTH_TetR"/>
</dbReference>
<protein>
    <recommendedName>
        <fullName evidence="4">HTH tetR-type domain-containing protein</fullName>
    </recommendedName>
</protein>
<dbReference type="EMBL" id="AP027732">
    <property type="protein sequence ID" value="BDZ48402.1"/>
    <property type="molecule type" value="Genomic_DNA"/>
</dbReference>
<evidence type="ECO:0000259" key="4">
    <source>
        <dbReference type="PROSITE" id="PS50977"/>
    </source>
</evidence>
<evidence type="ECO:0000256" key="1">
    <source>
        <dbReference type="ARBA" id="ARBA00023125"/>
    </source>
</evidence>
<keyword evidence="3" id="KW-0472">Membrane</keyword>
<dbReference type="InterPro" id="IPR009057">
    <property type="entry name" value="Homeodomain-like_sf"/>
</dbReference>
<gene>
    <name evidence="5" type="ORF">GCM10025867_06430</name>
</gene>
<organism evidence="5 6">
    <name type="scientific">Frondihabitans sucicola</name>
    <dbReference type="NCBI Taxonomy" id="1268041"/>
    <lineage>
        <taxon>Bacteria</taxon>
        <taxon>Bacillati</taxon>
        <taxon>Actinomycetota</taxon>
        <taxon>Actinomycetes</taxon>
        <taxon>Micrococcales</taxon>
        <taxon>Microbacteriaceae</taxon>
        <taxon>Frondihabitans</taxon>
    </lineage>
</organism>
<dbReference type="RefSeq" id="WP_286345385.1">
    <property type="nucleotide sequence ID" value="NZ_AP027732.1"/>
</dbReference>
<feature type="DNA-binding region" description="H-T-H motif" evidence="2">
    <location>
        <begin position="30"/>
        <end position="49"/>
    </location>
</feature>
<dbReference type="Pfam" id="PF17926">
    <property type="entry name" value="TetR_C_21"/>
    <property type="match status" value="1"/>
</dbReference>